<keyword evidence="1" id="KW-1133">Transmembrane helix</keyword>
<name>A0A376DJ97_9GAMM</name>
<dbReference type="EMBL" id="UFXZ01000001">
    <property type="protein sequence ID" value="STC89750.1"/>
    <property type="molecule type" value="Genomic_DNA"/>
</dbReference>
<feature type="transmembrane region" description="Helical" evidence="1">
    <location>
        <begin position="57"/>
        <end position="78"/>
    </location>
</feature>
<keyword evidence="1" id="KW-0812">Transmembrane</keyword>
<evidence type="ECO:0000313" key="2">
    <source>
        <dbReference type="EMBL" id="STC89750.1"/>
    </source>
</evidence>
<accession>A0A376DJ97</accession>
<reference evidence="2 3" key="1">
    <citation type="submission" date="2018-06" db="EMBL/GenBank/DDBJ databases">
        <authorList>
            <consortium name="Pathogen Informatics"/>
            <person name="Doyle S."/>
        </authorList>
    </citation>
    <scope>NUCLEOTIDE SEQUENCE [LARGE SCALE GENOMIC DNA]</scope>
    <source>
        <strain evidence="2 3">NCTC12121</strain>
    </source>
</reference>
<feature type="transmembrane region" description="Helical" evidence="1">
    <location>
        <begin position="378"/>
        <end position="398"/>
    </location>
</feature>
<proteinExistence type="predicted"/>
<feature type="transmembrane region" description="Helical" evidence="1">
    <location>
        <begin position="167"/>
        <end position="185"/>
    </location>
</feature>
<dbReference type="Proteomes" id="UP000255248">
    <property type="component" value="Unassembled WGS sequence"/>
</dbReference>
<evidence type="ECO:0000256" key="1">
    <source>
        <dbReference type="SAM" id="Phobius"/>
    </source>
</evidence>
<dbReference type="RefSeq" id="WP_071990994.1">
    <property type="nucleotide sequence ID" value="NZ_CP065626.1"/>
</dbReference>
<dbReference type="NCBIfam" id="TIGR04370">
    <property type="entry name" value="glyco_rpt_poly"/>
    <property type="match status" value="1"/>
</dbReference>
<keyword evidence="1" id="KW-0472">Membrane</keyword>
<evidence type="ECO:0000313" key="3">
    <source>
        <dbReference type="Proteomes" id="UP000255248"/>
    </source>
</evidence>
<organism evidence="2 3">
    <name type="scientific">Edwardsiella hoshinae</name>
    <dbReference type="NCBI Taxonomy" id="93378"/>
    <lineage>
        <taxon>Bacteria</taxon>
        <taxon>Pseudomonadati</taxon>
        <taxon>Pseudomonadota</taxon>
        <taxon>Gammaproteobacteria</taxon>
        <taxon>Enterobacterales</taxon>
        <taxon>Hafniaceae</taxon>
        <taxon>Edwardsiella</taxon>
    </lineage>
</organism>
<sequence>MIFALMLPLLLVNFISIYIDYKIKSPFFSFSSATLLVFTLPNIGYSLLGKEYSTDTILIVTLCGTLFLLSYSISRLAFTYLINKRISQININNSDNDISIQIKISTVCLVIFLLISMYGFNFSIKSMMISSWSEWREQASYIDLLGGFLFFISSSLTLMIIKYDRKKYIPLIVIITLYVVFVLKTRNYLVTLFGPAIIYYILHKKINCRFVLTGLLLIGVFFMLYSAARDIRHIGSIEKISHSNVEFEFDRGEFELVKTLYFFVGKGGVDDETPFPTILRLSLLPIPSVILPFEKPKELSHILWNEKTGVMGVSGSLHVTAIGDSILNQKYVGWLFFSLLYAMLFTCLDLLLRKFRFGFILFGVFSVVGFYIARGAVYNGFIILLITGFIFTLFSLIFRMKIIRR</sequence>
<feature type="transmembrane region" description="Helical" evidence="1">
    <location>
        <begin position="331"/>
        <end position="348"/>
    </location>
</feature>
<feature type="transmembrane region" description="Helical" evidence="1">
    <location>
        <begin position="27"/>
        <end position="45"/>
    </location>
</feature>
<feature type="transmembrane region" description="Helical" evidence="1">
    <location>
        <begin position="98"/>
        <end position="120"/>
    </location>
</feature>
<feature type="transmembrane region" description="Helical" evidence="1">
    <location>
        <begin position="141"/>
        <end position="161"/>
    </location>
</feature>
<dbReference type="AlphaFoldDB" id="A0A376DJ97"/>
<feature type="transmembrane region" description="Helical" evidence="1">
    <location>
        <begin position="206"/>
        <end position="228"/>
    </location>
</feature>
<evidence type="ECO:0008006" key="4">
    <source>
        <dbReference type="Google" id="ProtNLM"/>
    </source>
</evidence>
<protein>
    <recommendedName>
        <fullName evidence="4">Oligosaccharide repeat unit polymerase</fullName>
    </recommendedName>
</protein>
<feature type="transmembrane region" description="Helical" evidence="1">
    <location>
        <begin position="355"/>
        <end position="372"/>
    </location>
</feature>
<gene>
    <name evidence="2" type="ORF">NCTC12121_02321</name>
</gene>